<evidence type="ECO:0000313" key="2">
    <source>
        <dbReference type="EnsemblMetazoa" id="XP_050515182.1"/>
    </source>
</evidence>
<comment type="similarity">
    <text evidence="1">Belongs to the dynein light chain Tctex-type family.</text>
</comment>
<dbReference type="EnsemblMetazoa" id="XM_050659224.1">
    <property type="protein sequence ID" value="XP_050515181.1"/>
    <property type="gene ID" value="LOC126890354"/>
</dbReference>
<dbReference type="Pfam" id="PF03645">
    <property type="entry name" value="Tctex-1"/>
    <property type="match status" value="1"/>
</dbReference>
<accession>A0ABM5KYC5</accession>
<evidence type="ECO:0000313" key="3">
    <source>
        <dbReference type="Proteomes" id="UP001652700"/>
    </source>
</evidence>
<evidence type="ECO:0008006" key="4">
    <source>
        <dbReference type="Google" id="ProtNLM"/>
    </source>
</evidence>
<organism evidence="2 3">
    <name type="scientific">Diabrotica virgifera virgifera</name>
    <name type="common">western corn rootworm</name>
    <dbReference type="NCBI Taxonomy" id="50390"/>
    <lineage>
        <taxon>Eukaryota</taxon>
        <taxon>Metazoa</taxon>
        <taxon>Ecdysozoa</taxon>
        <taxon>Arthropoda</taxon>
        <taxon>Hexapoda</taxon>
        <taxon>Insecta</taxon>
        <taxon>Pterygota</taxon>
        <taxon>Neoptera</taxon>
        <taxon>Endopterygota</taxon>
        <taxon>Coleoptera</taxon>
        <taxon>Polyphaga</taxon>
        <taxon>Cucujiformia</taxon>
        <taxon>Chrysomeloidea</taxon>
        <taxon>Chrysomelidae</taxon>
        <taxon>Galerucinae</taxon>
        <taxon>Diabroticina</taxon>
        <taxon>Diabroticites</taxon>
        <taxon>Diabrotica</taxon>
    </lineage>
</organism>
<dbReference type="PANTHER" id="PTHR21255:SF4">
    <property type="entry name" value="DYNEIN LIGHT CHAIN TCTEX-TYPE"/>
    <property type="match status" value="1"/>
</dbReference>
<name>A0ABM5KYC5_DIAVI</name>
<dbReference type="PANTHER" id="PTHR21255">
    <property type="entry name" value="T-COMPLEX-ASSOCIATED-TESTIS-EXPRESSED 1/ DYNEIN LIGHT CHAIN"/>
    <property type="match status" value="1"/>
</dbReference>
<dbReference type="InterPro" id="IPR005334">
    <property type="entry name" value="Tctex-1-like"/>
</dbReference>
<dbReference type="InterPro" id="IPR038586">
    <property type="entry name" value="Tctex-1-like_sf"/>
</dbReference>
<reference evidence="2" key="1">
    <citation type="submission" date="2025-05" db="UniProtKB">
        <authorList>
            <consortium name="EnsemblMetazoa"/>
        </authorList>
    </citation>
    <scope>IDENTIFICATION</scope>
</reference>
<dbReference type="RefSeq" id="XP_050515181.1">
    <property type="nucleotide sequence ID" value="XM_050659224.1"/>
</dbReference>
<proteinExistence type="inferred from homology"/>
<dbReference type="RefSeq" id="XP_050515182.1">
    <property type="nucleotide sequence ID" value="XM_050659225.1"/>
</dbReference>
<dbReference type="CDD" id="cd21455">
    <property type="entry name" value="DLC-like_DYNLT1_DYNLT3"/>
    <property type="match status" value="1"/>
</dbReference>
<dbReference type="EnsemblMetazoa" id="XM_050659225.1">
    <property type="protein sequence ID" value="XP_050515182.1"/>
    <property type="gene ID" value="LOC126890354"/>
</dbReference>
<evidence type="ECO:0000256" key="1">
    <source>
        <dbReference type="ARBA" id="ARBA00005361"/>
    </source>
</evidence>
<dbReference type="GeneID" id="126890354"/>
<dbReference type="Proteomes" id="UP001652700">
    <property type="component" value="Unplaced"/>
</dbReference>
<keyword evidence="3" id="KW-1185">Reference proteome</keyword>
<protein>
    <recommendedName>
        <fullName evidence="4">Dynein light chain Tctex-type</fullName>
    </recommendedName>
</protein>
<dbReference type="Gene3D" id="3.30.1140.40">
    <property type="entry name" value="Tctex-1"/>
    <property type="match status" value="1"/>
</dbReference>
<sequence length="129" mass="14802">MFGNRDYLRFDDKPQTRKKEIVAEEYQFVVEDVSEIIRDTIQDVLNEATYVSEKVNQWSASVTEQCLSTLSKTRKMFKYVITCSIMQRTGAGLHTASACYWDSVTDGTCTVRWENNDIYCVVTVFGLAV</sequence>